<evidence type="ECO:0000256" key="1">
    <source>
        <dbReference type="ARBA" id="ARBA00022723"/>
    </source>
</evidence>
<gene>
    <name evidence="7" type="ORF">H2200_003275</name>
</gene>
<reference evidence="7" key="1">
    <citation type="submission" date="2022-10" db="EMBL/GenBank/DDBJ databases">
        <title>Culturing micro-colonial fungi from biological soil crusts in the Mojave desert and describing Neophaeococcomyces mojavensis, and introducing the new genera and species Taxawa tesnikishii.</title>
        <authorList>
            <person name="Kurbessoian T."/>
            <person name="Stajich J.E."/>
        </authorList>
    </citation>
    <scope>NUCLEOTIDE SEQUENCE</scope>
    <source>
        <strain evidence="7">TK_41</strain>
    </source>
</reference>
<dbReference type="GO" id="GO:0046872">
    <property type="term" value="F:metal ion binding"/>
    <property type="evidence" value="ECO:0007669"/>
    <property type="project" value="UniProtKB-KW"/>
</dbReference>
<dbReference type="PANTHER" id="PTHR36206">
    <property type="entry name" value="ASPERCRYPTIN BIOSYNTHESIS CLUSTER-SPECIFIC TRANSCRIPTION REGULATOR ATNN-RELATED"/>
    <property type="match status" value="1"/>
</dbReference>
<sequence>MQFFDQVIPLLSETESAVRHMSVALATRQELLGCPPDKLYDLSALRAEALSGAIKDLTYPGCELVTVLQCGLFFIGYECLQDPMDINPDTSVRHLGAGLRILEEYHAGKATYTDSIIDIIQNNLDPMYLQMEMMFSMFNTPIHTIRDPISVQDVTRRPRLPARFTDLQGARRAFFEIYRWHYHFRAGSSQPWTTTSPAFLSVKAVFLEWHALVMAYNDTLGDAPAEVLQKQSLTTLVSHWSLLMVGMVHSTASASTSTTLSGANTGTGSPYLPNGGRLKTSIVDLSDPEEVVVTFIVDARSLSLLEICDWSDNGIIGIPTLRIWPVAEVRRLEDGSGRGIVRLRMRG</sequence>
<proteinExistence type="predicted"/>
<evidence type="ECO:0000256" key="4">
    <source>
        <dbReference type="ARBA" id="ARBA00023125"/>
    </source>
</evidence>
<keyword evidence="5" id="KW-0804">Transcription</keyword>
<evidence type="ECO:0000256" key="2">
    <source>
        <dbReference type="ARBA" id="ARBA00022833"/>
    </source>
</evidence>
<evidence type="ECO:0000256" key="6">
    <source>
        <dbReference type="ARBA" id="ARBA00023242"/>
    </source>
</evidence>
<keyword evidence="3" id="KW-0805">Transcription regulation</keyword>
<comment type="caution">
    <text evidence="7">The sequence shown here is derived from an EMBL/GenBank/DDBJ whole genome shotgun (WGS) entry which is preliminary data.</text>
</comment>
<evidence type="ECO:0000313" key="8">
    <source>
        <dbReference type="Proteomes" id="UP001172673"/>
    </source>
</evidence>
<keyword evidence="1" id="KW-0479">Metal-binding</keyword>
<keyword evidence="2" id="KW-0862">Zinc</keyword>
<dbReference type="Proteomes" id="UP001172673">
    <property type="component" value="Unassembled WGS sequence"/>
</dbReference>
<protein>
    <submittedName>
        <fullName evidence="7">Uncharacterized protein</fullName>
    </submittedName>
</protein>
<keyword evidence="4" id="KW-0238">DNA-binding</keyword>
<dbReference type="PANTHER" id="PTHR36206:SF12">
    <property type="entry name" value="ASPERCRYPTIN BIOSYNTHESIS CLUSTER-SPECIFIC TRANSCRIPTION REGULATOR ATNN-RELATED"/>
    <property type="match status" value="1"/>
</dbReference>
<dbReference type="AlphaFoldDB" id="A0AA38XH14"/>
<accession>A0AA38XH14</accession>
<organism evidence="7 8">
    <name type="scientific">Cladophialophora chaetospira</name>
    <dbReference type="NCBI Taxonomy" id="386627"/>
    <lineage>
        <taxon>Eukaryota</taxon>
        <taxon>Fungi</taxon>
        <taxon>Dikarya</taxon>
        <taxon>Ascomycota</taxon>
        <taxon>Pezizomycotina</taxon>
        <taxon>Eurotiomycetes</taxon>
        <taxon>Chaetothyriomycetidae</taxon>
        <taxon>Chaetothyriales</taxon>
        <taxon>Herpotrichiellaceae</taxon>
        <taxon>Cladophialophora</taxon>
    </lineage>
</organism>
<evidence type="ECO:0000313" key="7">
    <source>
        <dbReference type="EMBL" id="KAJ9613333.1"/>
    </source>
</evidence>
<evidence type="ECO:0000256" key="5">
    <source>
        <dbReference type="ARBA" id="ARBA00023163"/>
    </source>
</evidence>
<dbReference type="EMBL" id="JAPDRK010000004">
    <property type="protein sequence ID" value="KAJ9613333.1"/>
    <property type="molecule type" value="Genomic_DNA"/>
</dbReference>
<dbReference type="InterPro" id="IPR052360">
    <property type="entry name" value="Transcr_Regulatory_Proteins"/>
</dbReference>
<name>A0AA38XH14_9EURO</name>
<keyword evidence="6" id="KW-0539">Nucleus</keyword>
<dbReference type="GO" id="GO:0003677">
    <property type="term" value="F:DNA binding"/>
    <property type="evidence" value="ECO:0007669"/>
    <property type="project" value="UniProtKB-KW"/>
</dbReference>
<keyword evidence="8" id="KW-1185">Reference proteome</keyword>
<evidence type="ECO:0000256" key="3">
    <source>
        <dbReference type="ARBA" id="ARBA00023015"/>
    </source>
</evidence>